<accession>A0A2P4QIX4</accession>
<reference evidence="1 2" key="2">
    <citation type="journal article" date="2018" name="New Phytol.">
        <title>High intraspecific genome diversity in the model arbuscular mycorrhizal symbiont Rhizophagus irregularis.</title>
        <authorList>
            <person name="Chen E.C.H."/>
            <person name="Morin E."/>
            <person name="Beaudet D."/>
            <person name="Noel J."/>
            <person name="Yildirir G."/>
            <person name="Ndikumana S."/>
            <person name="Charron P."/>
            <person name="St-Onge C."/>
            <person name="Giorgi J."/>
            <person name="Kruger M."/>
            <person name="Marton T."/>
            <person name="Ropars J."/>
            <person name="Grigoriev I.V."/>
            <person name="Hainaut M."/>
            <person name="Henrissat B."/>
            <person name="Roux C."/>
            <person name="Martin F."/>
            <person name="Corradi N."/>
        </authorList>
    </citation>
    <scope>NUCLEOTIDE SEQUENCE [LARGE SCALE GENOMIC DNA]</scope>
    <source>
        <strain evidence="1 2">DAOM 197198</strain>
    </source>
</reference>
<dbReference type="EMBL" id="AUPC02000039">
    <property type="protein sequence ID" value="POG77592.1"/>
    <property type="molecule type" value="Genomic_DNA"/>
</dbReference>
<keyword evidence="2" id="KW-1185">Reference proteome</keyword>
<name>A0A2P4QIX4_RHIID</name>
<protein>
    <submittedName>
        <fullName evidence="1">Uncharacterized protein</fullName>
    </submittedName>
</protein>
<organism evidence="1 2">
    <name type="scientific">Rhizophagus irregularis (strain DAOM 181602 / DAOM 197198 / MUCL 43194)</name>
    <name type="common">Arbuscular mycorrhizal fungus</name>
    <name type="synonym">Glomus intraradices</name>
    <dbReference type="NCBI Taxonomy" id="747089"/>
    <lineage>
        <taxon>Eukaryota</taxon>
        <taxon>Fungi</taxon>
        <taxon>Fungi incertae sedis</taxon>
        <taxon>Mucoromycota</taxon>
        <taxon>Glomeromycotina</taxon>
        <taxon>Glomeromycetes</taxon>
        <taxon>Glomerales</taxon>
        <taxon>Glomeraceae</taxon>
        <taxon>Rhizophagus</taxon>
    </lineage>
</organism>
<proteinExistence type="predicted"/>
<sequence length="144" mass="16732">MKPTQGTLYINDLDLEFSRVPDIHGLDTHGSLIHIKQEVERTGSFFGVKEYSRDRQQVFPLPIRDVGTMMKRLSYVNRRSPRNKSVTGRGILKYFVSLTLRDRNVHSSVIGLTTDSLWKSATSHERAEYVIMSKDLNKRMMRFK</sequence>
<gene>
    <name evidence="1" type="ORF">GLOIN_2v1473755</name>
</gene>
<dbReference type="Proteomes" id="UP000018888">
    <property type="component" value="Unassembled WGS sequence"/>
</dbReference>
<comment type="caution">
    <text evidence="1">The sequence shown here is derived from an EMBL/GenBank/DDBJ whole genome shotgun (WGS) entry which is preliminary data.</text>
</comment>
<reference evidence="1 2" key="1">
    <citation type="journal article" date="2013" name="Proc. Natl. Acad. Sci. U.S.A.">
        <title>Genome of an arbuscular mycorrhizal fungus provides insight into the oldest plant symbiosis.</title>
        <authorList>
            <person name="Tisserant E."/>
            <person name="Malbreil M."/>
            <person name="Kuo A."/>
            <person name="Kohler A."/>
            <person name="Symeonidi A."/>
            <person name="Balestrini R."/>
            <person name="Charron P."/>
            <person name="Duensing N."/>
            <person name="Frei Dit Frey N."/>
            <person name="Gianinazzi-Pearson V."/>
            <person name="Gilbert L.B."/>
            <person name="Handa Y."/>
            <person name="Herr J.R."/>
            <person name="Hijri M."/>
            <person name="Koul R."/>
            <person name="Kawaguchi M."/>
            <person name="Krajinski F."/>
            <person name="Lammers P.J."/>
            <person name="Masclaux F.G."/>
            <person name="Murat C."/>
            <person name="Morin E."/>
            <person name="Ndikumana S."/>
            <person name="Pagni M."/>
            <person name="Petitpierre D."/>
            <person name="Requena N."/>
            <person name="Rosikiewicz P."/>
            <person name="Riley R."/>
            <person name="Saito K."/>
            <person name="San Clemente H."/>
            <person name="Shapiro H."/>
            <person name="van Tuinen D."/>
            <person name="Becard G."/>
            <person name="Bonfante P."/>
            <person name="Paszkowski U."/>
            <person name="Shachar-Hill Y.Y."/>
            <person name="Tuskan G.A."/>
            <person name="Young P.W."/>
            <person name="Sanders I.R."/>
            <person name="Henrissat B."/>
            <person name="Rensing S.A."/>
            <person name="Grigoriev I.V."/>
            <person name="Corradi N."/>
            <person name="Roux C."/>
            <person name="Martin F."/>
        </authorList>
    </citation>
    <scope>NUCLEOTIDE SEQUENCE [LARGE SCALE GENOMIC DNA]</scope>
    <source>
        <strain evidence="1 2">DAOM 197198</strain>
    </source>
</reference>
<evidence type="ECO:0000313" key="1">
    <source>
        <dbReference type="EMBL" id="POG77592.1"/>
    </source>
</evidence>
<dbReference type="VEuPathDB" id="FungiDB:RhiirFUN_008576"/>
<evidence type="ECO:0000313" key="2">
    <source>
        <dbReference type="Proteomes" id="UP000018888"/>
    </source>
</evidence>
<dbReference type="AlphaFoldDB" id="A0A2P4QIX4"/>